<evidence type="ECO:0000256" key="7">
    <source>
        <dbReference type="ARBA" id="ARBA00022989"/>
    </source>
</evidence>
<dbReference type="InterPro" id="IPR012902">
    <property type="entry name" value="N_methyl_site"/>
</dbReference>
<gene>
    <name evidence="10" type="ORF">LKD47_12295</name>
</gene>
<evidence type="ECO:0000256" key="2">
    <source>
        <dbReference type="ARBA" id="ARBA00008358"/>
    </source>
</evidence>
<keyword evidence="8 9" id="KW-0472">Membrane</keyword>
<evidence type="ECO:0000256" key="9">
    <source>
        <dbReference type="SAM" id="Phobius"/>
    </source>
</evidence>
<dbReference type="PANTHER" id="PTHR38779">
    <property type="entry name" value="TYPE II SECRETION SYSTEM PROTEIN I-RELATED"/>
    <property type="match status" value="1"/>
</dbReference>
<accession>A0AAW4WMM7</accession>
<evidence type="ECO:0000313" key="10">
    <source>
        <dbReference type="EMBL" id="MCC2243062.1"/>
    </source>
</evidence>
<dbReference type="GO" id="GO:0015628">
    <property type="term" value="P:protein secretion by the type II secretion system"/>
    <property type="evidence" value="ECO:0007669"/>
    <property type="project" value="InterPro"/>
</dbReference>
<sequence>MSGYNSRKLKYKLNRNLNNRGFSLVEILIAVAILVLCAVPLLKAFVTSAQTNARARQNLNATTLAENIMEEIKAAGVEGYGVKSGDTVTIDGVDLPVYEAEYSNYSFDGRAYDVKAVMTPSQETYLDGTDEKAYNAQGIPEISVMDDSRDAVYVEDKNARFDIIDENADSLGMKVEELLNACRTEYRFAVKENHGRYTVTQTVTYSDASGNTIGTPQTLTIFDSVLTGADLRSLYVCYIPALRTAGDMYRTQEKVVIENRQDIPVDVYLIRQGSQDTPLAVSIIESAPSTVAATQIHTNLSVDDKTDIGSIERNGSSITAATAKSAFGFQKMGEAAKADAARLYTVEVTVKPVDSEKSITLTGTAMK</sequence>
<evidence type="ECO:0000256" key="1">
    <source>
        <dbReference type="ARBA" id="ARBA00004377"/>
    </source>
</evidence>
<evidence type="ECO:0000256" key="6">
    <source>
        <dbReference type="ARBA" id="ARBA00022692"/>
    </source>
</evidence>
<keyword evidence="5" id="KW-0997">Cell inner membrane</keyword>
<evidence type="ECO:0000256" key="4">
    <source>
        <dbReference type="ARBA" id="ARBA00022481"/>
    </source>
</evidence>
<dbReference type="Pfam" id="PF07963">
    <property type="entry name" value="N_methyl"/>
    <property type="match status" value="1"/>
</dbReference>
<evidence type="ECO:0000256" key="8">
    <source>
        <dbReference type="ARBA" id="ARBA00023136"/>
    </source>
</evidence>
<reference evidence="10" key="1">
    <citation type="submission" date="2021-10" db="EMBL/GenBank/DDBJ databases">
        <title>Anaerobic single-cell dispensing facilitates the cultivation of human gut bacteria.</title>
        <authorList>
            <person name="Afrizal A."/>
        </authorList>
    </citation>
    <scope>NUCLEOTIDE SEQUENCE</scope>
    <source>
        <strain evidence="10">CLA-AA-H204</strain>
    </source>
</reference>
<keyword evidence="3" id="KW-1003">Cell membrane</keyword>
<evidence type="ECO:0000256" key="3">
    <source>
        <dbReference type="ARBA" id="ARBA00022475"/>
    </source>
</evidence>
<dbReference type="GO" id="GO:0015627">
    <property type="term" value="C:type II protein secretion system complex"/>
    <property type="evidence" value="ECO:0007669"/>
    <property type="project" value="InterPro"/>
</dbReference>
<organism evidence="10 11">
    <name type="scientific">Roseburia amylophila</name>
    <dbReference type="NCBI Taxonomy" id="2981794"/>
    <lineage>
        <taxon>Bacteria</taxon>
        <taxon>Bacillati</taxon>
        <taxon>Bacillota</taxon>
        <taxon>Clostridia</taxon>
        <taxon>Lachnospirales</taxon>
        <taxon>Lachnospiraceae</taxon>
        <taxon>Roseburia</taxon>
    </lineage>
</organism>
<dbReference type="Proteomes" id="UP001198893">
    <property type="component" value="Unassembled WGS sequence"/>
</dbReference>
<dbReference type="NCBIfam" id="TIGR02532">
    <property type="entry name" value="IV_pilin_GFxxxE"/>
    <property type="match status" value="1"/>
</dbReference>
<dbReference type="AlphaFoldDB" id="A0AAW4WMM7"/>
<dbReference type="PANTHER" id="PTHR38779:SF2">
    <property type="entry name" value="TYPE II SECRETION SYSTEM PROTEIN I-RELATED"/>
    <property type="match status" value="1"/>
</dbReference>
<dbReference type="GO" id="GO:0005886">
    <property type="term" value="C:plasma membrane"/>
    <property type="evidence" value="ECO:0007669"/>
    <property type="project" value="UniProtKB-SubCell"/>
</dbReference>
<comment type="subcellular location">
    <subcellularLocation>
        <location evidence="1">Cell inner membrane</location>
        <topology evidence="1">Single-pass membrane protein</topology>
    </subcellularLocation>
</comment>
<comment type="similarity">
    <text evidence="2">Belongs to the GSP I family.</text>
</comment>
<keyword evidence="7 9" id="KW-1133">Transmembrane helix</keyword>
<dbReference type="RefSeq" id="WP_227710630.1">
    <property type="nucleotide sequence ID" value="NZ_JAJEQW010000015.1"/>
</dbReference>
<evidence type="ECO:0000256" key="5">
    <source>
        <dbReference type="ARBA" id="ARBA00022519"/>
    </source>
</evidence>
<evidence type="ECO:0000313" key="11">
    <source>
        <dbReference type="Proteomes" id="UP001198893"/>
    </source>
</evidence>
<comment type="caution">
    <text evidence="10">The sequence shown here is derived from an EMBL/GenBank/DDBJ whole genome shotgun (WGS) entry which is preliminary data.</text>
</comment>
<keyword evidence="4" id="KW-0488">Methylation</keyword>
<keyword evidence="6 9" id="KW-0812">Transmembrane</keyword>
<dbReference type="EMBL" id="JAJEQW010000015">
    <property type="protein sequence ID" value="MCC2243062.1"/>
    <property type="molecule type" value="Genomic_DNA"/>
</dbReference>
<name>A0AAW4WMM7_9FIRM</name>
<protein>
    <submittedName>
        <fullName evidence="10">Prepilin-type N-terminal cleavage/methylation domain-containing protein</fullName>
    </submittedName>
</protein>
<feature type="transmembrane region" description="Helical" evidence="9">
    <location>
        <begin position="21"/>
        <end position="42"/>
    </location>
</feature>
<dbReference type="InterPro" id="IPR010052">
    <property type="entry name" value="T2SS_protein-GspI"/>
</dbReference>
<proteinExistence type="inferred from homology"/>